<organism evidence="7 8">
    <name type="scientific">Fonsecaea erecta</name>
    <dbReference type="NCBI Taxonomy" id="1367422"/>
    <lineage>
        <taxon>Eukaryota</taxon>
        <taxon>Fungi</taxon>
        <taxon>Dikarya</taxon>
        <taxon>Ascomycota</taxon>
        <taxon>Pezizomycotina</taxon>
        <taxon>Eurotiomycetes</taxon>
        <taxon>Chaetothyriomycetidae</taxon>
        <taxon>Chaetothyriales</taxon>
        <taxon>Herpotrichiellaceae</taxon>
        <taxon>Fonsecaea</taxon>
    </lineage>
</organism>
<evidence type="ECO:0000313" key="7">
    <source>
        <dbReference type="EMBL" id="OAP60666.1"/>
    </source>
</evidence>
<keyword evidence="5" id="KW-0472">Membrane</keyword>
<dbReference type="GO" id="GO:0008270">
    <property type="term" value="F:zinc ion binding"/>
    <property type="evidence" value="ECO:0007669"/>
    <property type="project" value="UniProtKB-KW"/>
</dbReference>
<protein>
    <recommendedName>
        <fullName evidence="6">RING-type domain-containing protein</fullName>
    </recommendedName>
</protein>
<sequence length="237" mass="26685">MYIPRQQFLTEADIGPQRAENVLQSNGSVAAYPGMPSDLQPPYRNNPDVQGIAVFIQITWMLWFVLILLMMCRALYDKFGGAGDELSDTDSDITEAGWRIEDSSLPPTSIASQHRKRLKKLEQVAPAQSLLHWRAEKSVEHVQTTAICLESLEETDMIRELRCGHVYHANCLNLWVERGHHDCPLCKYDMLGLMKSFLKPHPDDEEAAVTALIQETGQPSEEVHSDYVTVYGGTAND</sequence>
<reference evidence="7 8" key="1">
    <citation type="submission" date="2016-04" db="EMBL/GenBank/DDBJ databases">
        <title>Draft genome of Fonsecaea erecta CBS 125763.</title>
        <authorList>
            <person name="Weiss V.A."/>
            <person name="Vicente V.A."/>
            <person name="Raittz R.T."/>
            <person name="Moreno L.F."/>
            <person name="De Souza E.M."/>
            <person name="Pedrosa F.O."/>
            <person name="Steffens M.B."/>
            <person name="Faoro H."/>
            <person name="Tadra-Sfeir M.Z."/>
            <person name="Najafzadeh M.J."/>
            <person name="Felipe M.S."/>
            <person name="Teixeira M."/>
            <person name="Sun J."/>
            <person name="Xi L."/>
            <person name="Gomes R."/>
            <person name="De Azevedo C.M."/>
            <person name="Salgado C.G."/>
            <person name="Da Silva M.B."/>
            <person name="Nascimento M.F."/>
            <person name="Queiroz-Telles F."/>
            <person name="Attili D.S."/>
            <person name="Gorbushina A."/>
        </authorList>
    </citation>
    <scope>NUCLEOTIDE SEQUENCE [LARGE SCALE GENOMIC DNA]</scope>
    <source>
        <strain evidence="7 8">CBS 125763</strain>
    </source>
</reference>
<dbReference type="AlphaFoldDB" id="A0A178ZMR5"/>
<evidence type="ECO:0000256" key="5">
    <source>
        <dbReference type="SAM" id="Phobius"/>
    </source>
</evidence>
<evidence type="ECO:0000256" key="4">
    <source>
        <dbReference type="PROSITE-ProRule" id="PRU00175"/>
    </source>
</evidence>
<gene>
    <name evidence="7" type="ORF">AYL99_05668</name>
</gene>
<evidence type="ECO:0000256" key="2">
    <source>
        <dbReference type="ARBA" id="ARBA00022771"/>
    </source>
</evidence>
<evidence type="ECO:0000256" key="1">
    <source>
        <dbReference type="ARBA" id="ARBA00022723"/>
    </source>
</evidence>
<dbReference type="Proteomes" id="UP000078343">
    <property type="component" value="Unassembled WGS sequence"/>
</dbReference>
<dbReference type="Gene3D" id="3.30.40.10">
    <property type="entry name" value="Zinc/RING finger domain, C3HC4 (zinc finger)"/>
    <property type="match status" value="1"/>
</dbReference>
<dbReference type="PROSITE" id="PS50089">
    <property type="entry name" value="ZF_RING_2"/>
    <property type="match status" value="1"/>
</dbReference>
<dbReference type="InterPro" id="IPR013083">
    <property type="entry name" value="Znf_RING/FYVE/PHD"/>
</dbReference>
<dbReference type="SMART" id="SM00184">
    <property type="entry name" value="RING"/>
    <property type="match status" value="1"/>
</dbReference>
<dbReference type="RefSeq" id="XP_018694033.1">
    <property type="nucleotide sequence ID" value="XM_018837180.1"/>
</dbReference>
<evidence type="ECO:0000259" key="6">
    <source>
        <dbReference type="PROSITE" id="PS50089"/>
    </source>
</evidence>
<feature type="domain" description="RING-type" evidence="6">
    <location>
        <begin position="147"/>
        <end position="187"/>
    </location>
</feature>
<evidence type="ECO:0000256" key="3">
    <source>
        <dbReference type="ARBA" id="ARBA00022833"/>
    </source>
</evidence>
<keyword evidence="3" id="KW-0862">Zinc</keyword>
<dbReference type="SUPFAM" id="SSF57850">
    <property type="entry name" value="RING/U-box"/>
    <property type="match status" value="1"/>
</dbReference>
<name>A0A178ZMR5_9EURO</name>
<dbReference type="GO" id="GO:0016567">
    <property type="term" value="P:protein ubiquitination"/>
    <property type="evidence" value="ECO:0007669"/>
    <property type="project" value="TreeGrafter"/>
</dbReference>
<keyword evidence="2 4" id="KW-0863">Zinc-finger</keyword>
<proteinExistence type="predicted"/>
<keyword evidence="5" id="KW-1133">Transmembrane helix</keyword>
<dbReference type="PANTHER" id="PTHR45969">
    <property type="entry name" value="RING ZINC FINGER PROTEIN-RELATED"/>
    <property type="match status" value="1"/>
</dbReference>
<dbReference type="CDD" id="cd16473">
    <property type="entry name" value="RING-H2_RNF103"/>
    <property type="match status" value="1"/>
</dbReference>
<comment type="caution">
    <text evidence="7">The sequence shown here is derived from an EMBL/GenBank/DDBJ whole genome shotgun (WGS) entry which is preliminary data.</text>
</comment>
<dbReference type="OrthoDB" id="8062037at2759"/>
<accession>A0A178ZMR5</accession>
<dbReference type="STRING" id="1367422.A0A178ZMR5"/>
<keyword evidence="1" id="KW-0479">Metal-binding</keyword>
<keyword evidence="8" id="KW-1185">Reference proteome</keyword>
<dbReference type="Pfam" id="PF13639">
    <property type="entry name" value="zf-RING_2"/>
    <property type="match status" value="1"/>
</dbReference>
<dbReference type="EMBL" id="LVYI01000004">
    <property type="protein sequence ID" value="OAP60666.1"/>
    <property type="molecule type" value="Genomic_DNA"/>
</dbReference>
<dbReference type="GeneID" id="30009836"/>
<evidence type="ECO:0000313" key="8">
    <source>
        <dbReference type="Proteomes" id="UP000078343"/>
    </source>
</evidence>
<dbReference type="GO" id="GO:0061630">
    <property type="term" value="F:ubiquitin protein ligase activity"/>
    <property type="evidence" value="ECO:0007669"/>
    <property type="project" value="TreeGrafter"/>
</dbReference>
<keyword evidence="5" id="KW-0812">Transmembrane</keyword>
<dbReference type="PANTHER" id="PTHR45969:SF69">
    <property type="entry name" value="FINGER DOMAIN PROTEIN, PUTATIVE (AFU_ORTHOLOGUE AFUA_3G12190)-RELATED"/>
    <property type="match status" value="1"/>
</dbReference>
<dbReference type="InterPro" id="IPR001841">
    <property type="entry name" value="Znf_RING"/>
</dbReference>
<feature type="transmembrane region" description="Helical" evidence="5">
    <location>
        <begin position="49"/>
        <end position="69"/>
    </location>
</feature>